<gene>
    <name evidence="1" type="ORF">GALMADRAFT_215814</name>
</gene>
<dbReference type="AlphaFoldDB" id="A0A067SKX9"/>
<proteinExistence type="predicted"/>
<sequence length="272" mass="30712">MRFPLKLIIYPEDLPDDMQFDPNTEAIVGKNALPDLNAPITVASRFRTKTFVLPKNVTAAEVIELGLERFGILAGVVEEGDEVEEKTITKESEQRVRYSLTMAVKLNGQERDLAVSSKIIDVFPRPPYDILNTRDRRRSFHGSDPSGLVNDIRSDDPVFILRRATPYGTSPTSWIQPSGMGSIAALLNSAGGTDILLSDKAMFRSSRYETEGRIRYSYVKPDGETFDISDIIEEEWRVKDKENDVLEGVLDTNRDEIEEKLNRVLNRLTSSR</sequence>
<organism evidence="1 2">
    <name type="scientific">Galerina marginata (strain CBS 339.88)</name>
    <dbReference type="NCBI Taxonomy" id="685588"/>
    <lineage>
        <taxon>Eukaryota</taxon>
        <taxon>Fungi</taxon>
        <taxon>Dikarya</taxon>
        <taxon>Basidiomycota</taxon>
        <taxon>Agaricomycotina</taxon>
        <taxon>Agaricomycetes</taxon>
        <taxon>Agaricomycetidae</taxon>
        <taxon>Agaricales</taxon>
        <taxon>Agaricineae</taxon>
        <taxon>Strophariaceae</taxon>
        <taxon>Galerina</taxon>
    </lineage>
</organism>
<accession>A0A067SKX9</accession>
<protein>
    <submittedName>
        <fullName evidence="1">Uncharacterized protein</fullName>
    </submittedName>
</protein>
<dbReference type="HOGENOM" id="CLU_1023259_0_0_1"/>
<dbReference type="Proteomes" id="UP000027222">
    <property type="component" value="Unassembled WGS sequence"/>
</dbReference>
<reference evidence="2" key="1">
    <citation type="journal article" date="2014" name="Proc. Natl. Acad. Sci. U.S.A.">
        <title>Extensive sampling of basidiomycete genomes demonstrates inadequacy of the white-rot/brown-rot paradigm for wood decay fungi.</title>
        <authorList>
            <person name="Riley R."/>
            <person name="Salamov A.A."/>
            <person name="Brown D.W."/>
            <person name="Nagy L.G."/>
            <person name="Floudas D."/>
            <person name="Held B.W."/>
            <person name="Levasseur A."/>
            <person name="Lombard V."/>
            <person name="Morin E."/>
            <person name="Otillar R."/>
            <person name="Lindquist E.A."/>
            <person name="Sun H."/>
            <person name="LaButti K.M."/>
            <person name="Schmutz J."/>
            <person name="Jabbour D."/>
            <person name="Luo H."/>
            <person name="Baker S.E."/>
            <person name="Pisabarro A.G."/>
            <person name="Walton J.D."/>
            <person name="Blanchette R.A."/>
            <person name="Henrissat B."/>
            <person name="Martin F."/>
            <person name="Cullen D."/>
            <person name="Hibbett D.S."/>
            <person name="Grigoriev I.V."/>
        </authorList>
    </citation>
    <scope>NUCLEOTIDE SEQUENCE [LARGE SCALE GENOMIC DNA]</scope>
    <source>
        <strain evidence="2">CBS 339.88</strain>
    </source>
</reference>
<evidence type="ECO:0000313" key="2">
    <source>
        <dbReference type="Proteomes" id="UP000027222"/>
    </source>
</evidence>
<name>A0A067SKX9_GALM3</name>
<dbReference type="EMBL" id="KL142408">
    <property type="protein sequence ID" value="KDR68369.1"/>
    <property type="molecule type" value="Genomic_DNA"/>
</dbReference>
<dbReference type="OrthoDB" id="3062437at2759"/>
<evidence type="ECO:0000313" key="1">
    <source>
        <dbReference type="EMBL" id="KDR68369.1"/>
    </source>
</evidence>
<dbReference type="STRING" id="685588.A0A067SKX9"/>
<keyword evidence="2" id="KW-1185">Reference proteome</keyword>